<dbReference type="Proteomes" id="UP001190700">
    <property type="component" value="Unassembled WGS sequence"/>
</dbReference>
<evidence type="ECO:0008006" key="3">
    <source>
        <dbReference type="Google" id="ProtNLM"/>
    </source>
</evidence>
<organism evidence="1 2">
    <name type="scientific">Cymbomonas tetramitiformis</name>
    <dbReference type="NCBI Taxonomy" id="36881"/>
    <lineage>
        <taxon>Eukaryota</taxon>
        <taxon>Viridiplantae</taxon>
        <taxon>Chlorophyta</taxon>
        <taxon>Pyramimonadophyceae</taxon>
        <taxon>Pyramimonadales</taxon>
        <taxon>Pyramimonadaceae</taxon>
        <taxon>Cymbomonas</taxon>
    </lineage>
</organism>
<accession>A0AAE0KX80</accession>
<protein>
    <recommendedName>
        <fullName evidence="3">Protein kinase domain-containing protein</fullName>
    </recommendedName>
</protein>
<reference evidence="1 2" key="1">
    <citation type="journal article" date="2015" name="Genome Biol. Evol.">
        <title>Comparative Genomics of a Bacterivorous Green Alga Reveals Evolutionary Causalities and Consequences of Phago-Mixotrophic Mode of Nutrition.</title>
        <authorList>
            <person name="Burns J.A."/>
            <person name="Paasch A."/>
            <person name="Narechania A."/>
            <person name="Kim E."/>
        </authorList>
    </citation>
    <scope>NUCLEOTIDE SEQUENCE [LARGE SCALE GENOMIC DNA]</scope>
    <source>
        <strain evidence="1 2">PLY_AMNH</strain>
    </source>
</reference>
<dbReference type="AlphaFoldDB" id="A0AAE0KX80"/>
<sequence length="75" mass="8384">MFPVSLAAGSVDIRSRAMLEDQFLVILMEYASGGELYELMLSRGQLAEVHPGAVSARERFRLCFCPFSDRSRSNP</sequence>
<comment type="caution">
    <text evidence="1">The sequence shown here is derived from an EMBL/GenBank/DDBJ whole genome shotgun (WGS) entry which is preliminary data.</text>
</comment>
<name>A0AAE0KX80_9CHLO</name>
<evidence type="ECO:0000313" key="2">
    <source>
        <dbReference type="Proteomes" id="UP001190700"/>
    </source>
</evidence>
<dbReference type="EMBL" id="LGRX02015034">
    <property type="protein sequence ID" value="KAK3263795.1"/>
    <property type="molecule type" value="Genomic_DNA"/>
</dbReference>
<keyword evidence="2" id="KW-1185">Reference proteome</keyword>
<evidence type="ECO:0000313" key="1">
    <source>
        <dbReference type="EMBL" id="KAK3263795.1"/>
    </source>
</evidence>
<proteinExistence type="predicted"/>
<gene>
    <name evidence="1" type="ORF">CYMTET_27425</name>
</gene>